<sequence>MADSSVVDPFLLTPPPIHTEDPGSPPPPASILLDRYGYLSCRVNGTTAGGFTKDGKTILVTFWAATPPRVSCFTVHCPDVKPSASVGLPSALYSEDDLVLLRIPIRFQGDLLHADNYQYFVYQAGNVNSPPSLKQLPIPRYVKFSDHELVLLRRRDDGQDDMFYFAVLHRVIDLEYDGEKFDLYMYNSKTGTWSTEMLLIDSLNNTHYSYPSIVLAMGGEFGTVGWVDLWRGIIICDVLRDNHTLRYIPLPPPLVRKRLRGYPMFLRDIVVVGDYIKFFEMSYHVSNTGRIVAAEGLVAATKRMKISDIGSGNNCWEEDCTFKFSDIPVDNPKFAGMLRNLKPVKNTELTLKGLRAGYPALSLHDADVVCVMHTPDPDKDIALVVALDVRNKTLKDVADFGSGRPLGYTFTYLQSGISKHLNNWSSFRDLFVTADQTASQSSPDARAKLHKVEAAEEGLLLGADAEYNASQAHRPTPAPTTQHSNPTPATRAKLGFSPEIIFLRIKQVSNIIT</sequence>
<keyword evidence="4" id="KW-1185">Reference proteome</keyword>
<proteinExistence type="predicted"/>
<feature type="domain" description="DUF1618" evidence="2">
    <location>
        <begin position="226"/>
        <end position="370"/>
    </location>
</feature>
<dbReference type="AlphaFoldDB" id="A0ABC8ZAA8"/>
<gene>
    <name evidence="3" type="ORF">URODEC1_LOCUS42661</name>
</gene>
<dbReference type="Pfam" id="PF07762">
    <property type="entry name" value="DUF1618"/>
    <property type="match status" value="1"/>
</dbReference>
<dbReference type="PANTHER" id="PTHR33074">
    <property type="entry name" value="EXPRESSED PROTEIN-RELATED"/>
    <property type="match status" value="1"/>
</dbReference>
<feature type="region of interest" description="Disordered" evidence="1">
    <location>
        <begin position="471"/>
        <end position="492"/>
    </location>
</feature>
<organism evidence="3 4">
    <name type="scientific">Urochloa decumbens</name>
    <dbReference type="NCBI Taxonomy" id="240449"/>
    <lineage>
        <taxon>Eukaryota</taxon>
        <taxon>Viridiplantae</taxon>
        <taxon>Streptophyta</taxon>
        <taxon>Embryophyta</taxon>
        <taxon>Tracheophyta</taxon>
        <taxon>Spermatophyta</taxon>
        <taxon>Magnoliopsida</taxon>
        <taxon>Liliopsida</taxon>
        <taxon>Poales</taxon>
        <taxon>Poaceae</taxon>
        <taxon>PACMAD clade</taxon>
        <taxon>Panicoideae</taxon>
        <taxon>Panicodae</taxon>
        <taxon>Paniceae</taxon>
        <taxon>Melinidinae</taxon>
        <taxon>Urochloa</taxon>
    </lineage>
</organism>
<feature type="compositionally biased region" description="Polar residues" evidence="1">
    <location>
        <begin position="471"/>
        <end position="488"/>
    </location>
</feature>
<protein>
    <recommendedName>
        <fullName evidence="2">DUF1618 domain-containing protein</fullName>
    </recommendedName>
</protein>
<dbReference type="PANTHER" id="PTHR33074:SF108">
    <property type="entry name" value="OS02G0492500 PROTEIN"/>
    <property type="match status" value="1"/>
</dbReference>
<evidence type="ECO:0000313" key="3">
    <source>
        <dbReference type="EMBL" id="CAL4957619.1"/>
    </source>
</evidence>
<reference evidence="3" key="1">
    <citation type="submission" date="2024-10" db="EMBL/GenBank/DDBJ databases">
        <authorList>
            <person name="Ryan C."/>
        </authorList>
    </citation>
    <scope>NUCLEOTIDE SEQUENCE [LARGE SCALE GENOMIC DNA]</scope>
</reference>
<accession>A0ABC8ZAA8</accession>
<evidence type="ECO:0000313" key="4">
    <source>
        <dbReference type="Proteomes" id="UP001497457"/>
    </source>
</evidence>
<name>A0ABC8ZAA8_9POAL</name>
<dbReference type="EMBL" id="OZ075128">
    <property type="protein sequence ID" value="CAL4957619.1"/>
    <property type="molecule type" value="Genomic_DNA"/>
</dbReference>
<dbReference type="Proteomes" id="UP001497457">
    <property type="component" value="Chromosome 18b"/>
</dbReference>
<evidence type="ECO:0000259" key="2">
    <source>
        <dbReference type="Pfam" id="PF07762"/>
    </source>
</evidence>
<dbReference type="InterPro" id="IPR011676">
    <property type="entry name" value="DUF1618"/>
</dbReference>
<evidence type="ECO:0000256" key="1">
    <source>
        <dbReference type="SAM" id="MobiDB-lite"/>
    </source>
</evidence>